<evidence type="ECO:0000313" key="2">
    <source>
        <dbReference type="Proteomes" id="UP000694404"/>
    </source>
</evidence>
<reference evidence="1" key="2">
    <citation type="submission" date="2025-09" db="UniProtKB">
        <authorList>
            <consortium name="Ensembl"/>
        </authorList>
    </citation>
    <scope>IDENTIFICATION</scope>
</reference>
<evidence type="ECO:0000313" key="1">
    <source>
        <dbReference type="Ensembl" id="ENSCABP00000019344.1"/>
    </source>
</evidence>
<dbReference type="Ensembl" id="ENSCABT00000021197.1">
    <property type="protein sequence ID" value="ENSCABP00000019344.1"/>
    <property type="gene ID" value="ENSCABG00000014286.1"/>
</dbReference>
<name>A0A8C0HAW1_CHEAB</name>
<organism evidence="1 2">
    <name type="scientific">Chelonoidis abingdonii</name>
    <name type="common">Abingdon island giant tortoise</name>
    <name type="synonym">Testudo abingdonii</name>
    <dbReference type="NCBI Taxonomy" id="106734"/>
    <lineage>
        <taxon>Eukaryota</taxon>
        <taxon>Metazoa</taxon>
        <taxon>Chordata</taxon>
        <taxon>Craniata</taxon>
        <taxon>Vertebrata</taxon>
        <taxon>Euteleostomi</taxon>
        <taxon>Archelosauria</taxon>
        <taxon>Testudinata</taxon>
        <taxon>Testudines</taxon>
        <taxon>Cryptodira</taxon>
        <taxon>Durocryptodira</taxon>
        <taxon>Testudinoidea</taxon>
        <taxon>Testudinidae</taxon>
        <taxon>Chelonoidis</taxon>
    </lineage>
</organism>
<dbReference type="Proteomes" id="UP000694404">
    <property type="component" value="Unplaced"/>
</dbReference>
<reference evidence="1" key="1">
    <citation type="submission" date="2025-08" db="UniProtKB">
        <authorList>
            <consortium name="Ensembl"/>
        </authorList>
    </citation>
    <scope>IDENTIFICATION</scope>
</reference>
<accession>A0A8C0HAW1</accession>
<dbReference type="AlphaFoldDB" id="A0A8C0HAW1"/>
<keyword evidence="2" id="KW-1185">Reference proteome</keyword>
<proteinExistence type="predicted"/>
<sequence>MDKFLYSHMLLPSNAHLISTASVIHLLIVLAIKESLSGWELGCYASINPVQFADSGDCLDLEGSELG</sequence>
<protein>
    <submittedName>
        <fullName evidence="1">Uncharacterized protein</fullName>
    </submittedName>
</protein>